<protein>
    <submittedName>
        <fullName evidence="2">Nuclear transport factor 2 family protein</fullName>
    </submittedName>
</protein>
<dbReference type="RefSeq" id="WP_036448401.1">
    <property type="nucleotide sequence ID" value="NZ_JACKVC010000012.1"/>
</dbReference>
<dbReference type="EMBL" id="JBDLOU010000059">
    <property type="protein sequence ID" value="MEX3741147.1"/>
    <property type="molecule type" value="Genomic_DNA"/>
</dbReference>
<evidence type="ECO:0000313" key="3">
    <source>
        <dbReference type="EMBL" id="MEX3741147.1"/>
    </source>
</evidence>
<dbReference type="Proteomes" id="UP001141659">
    <property type="component" value="Unassembled WGS sequence"/>
</dbReference>
<sequence length="137" mass="14751">MSEPNDPMAAVRQYLDAFNNGDVDAMAAVCADPMQILDGMAPHVWQGPTAARDWWRDVLAEGVHLGASGYHVTLGEPRHVDADGDSGYVVVPTTMTFDLNGQKVTQTGAVFTVALRRIAGEWRLTAWAWAKGVNGPA</sequence>
<comment type="caution">
    <text evidence="2">The sequence shown here is derived from an EMBL/GenBank/DDBJ whole genome shotgun (WGS) entry which is preliminary data.</text>
</comment>
<dbReference type="EMBL" id="JACKVC010000012">
    <property type="protein sequence ID" value="MCV7388611.1"/>
    <property type="molecule type" value="Genomic_DNA"/>
</dbReference>
<evidence type="ECO:0000313" key="2">
    <source>
        <dbReference type="EMBL" id="MCV7388611.1"/>
    </source>
</evidence>
<evidence type="ECO:0000313" key="5">
    <source>
        <dbReference type="Proteomes" id="UP001558474"/>
    </source>
</evidence>
<dbReference type="InterPro" id="IPR037401">
    <property type="entry name" value="SnoaL-like"/>
</dbReference>
<accession>A0AAW5T1Z1</accession>
<evidence type="ECO:0000313" key="4">
    <source>
        <dbReference type="Proteomes" id="UP001141659"/>
    </source>
</evidence>
<dbReference type="Gene3D" id="3.10.450.50">
    <property type="match status" value="1"/>
</dbReference>
<feature type="domain" description="SnoaL-like" evidence="1">
    <location>
        <begin position="9"/>
        <end position="125"/>
    </location>
</feature>
<reference evidence="3 5" key="3">
    <citation type="submission" date="2024-04" db="EMBL/GenBank/DDBJ databases">
        <title>Genomic Markers of Mycobacteria.</title>
        <authorList>
            <person name="Soliman M.S."/>
            <person name="Elkholy A."/>
            <person name="Soliman N.S."/>
            <person name="Abbas A."/>
            <person name="Khayrat S."/>
            <person name="Shawky S."/>
        </authorList>
    </citation>
    <scope>NUCLEOTIDE SEQUENCE [LARGE SCALE GENOMIC DNA]</scope>
    <source>
        <strain evidence="3 5">Egy-CU-AM5</strain>
    </source>
</reference>
<dbReference type="Proteomes" id="UP001558474">
    <property type="component" value="Unassembled WGS sequence"/>
</dbReference>
<dbReference type="Pfam" id="PF13474">
    <property type="entry name" value="SnoaL_3"/>
    <property type="match status" value="1"/>
</dbReference>
<reference evidence="2" key="2">
    <citation type="journal article" date="2022" name="BMC Genomics">
        <title>Comparative genome analysis of mycobacteria focusing on tRNA and non-coding RNA.</title>
        <authorList>
            <person name="Behra P.R.K."/>
            <person name="Pettersson B.M.F."/>
            <person name="Ramesh M."/>
            <person name="Das S."/>
            <person name="Dasgupta S."/>
            <person name="Kirsebom L.A."/>
        </authorList>
    </citation>
    <scope>NUCLEOTIDE SEQUENCE</scope>
    <source>
        <strain evidence="2">DSM 44242</strain>
    </source>
</reference>
<dbReference type="InterPro" id="IPR032710">
    <property type="entry name" value="NTF2-like_dom_sf"/>
</dbReference>
<proteinExistence type="predicted"/>
<reference evidence="2" key="1">
    <citation type="submission" date="2020-07" db="EMBL/GenBank/DDBJ databases">
        <authorList>
            <person name="Pettersson B.M.F."/>
            <person name="Behra P.R.K."/>
            <person name="Ramesh M."/>
            <person name="Das S."/>
            <person name="Dasgupta S."/>
            <person name="Kirsebom L.A."/>
        </authorList>
    </citation>
    <scope>NUCLEOTIDE SEQUENCE</scope>
    <source>
        <strain evidence="2">DSM 44242</strain>
    </source>
</reference>
<organism evidence="2 4">
    <name type="scientific">Mycolicibacterium porcinum</name>
    <dbReference type="NCBI Taxonomy" id="39693"/>
    <lineage>
        <taxon>Bacteria</taxon>
        <taxon>Bacillati</taxon>
        <taxon>Actinomycetota</taxon>
        <taxon>Actinomycetes</taxon>
        <taxon>Mycobacteriales</taxon>
        <taxon>Mycobacteriaceae</taxon>
        <taxon>Mycolicibacterium</taxon>
    </lineage>
</organism>
<dbReference type="SUPFAM" id="SSF54427">
    <property type="entry name" value="NTF2-like"/>
    <property type="match status" value="1"/>
</dbReference>
<keyword evidence="5" id="KW-1185">Reference proteome</keyword>
<name>A0AAW5T1Z1_9MYCO</name>
<dbReference type="AlphaFoldDB" id="A0AAW5T1Z1"/>
<gene>
    <name evidence="3" type="ORF">ABFW12_23240</name>
    <name evidence="2" type="ORF">H5P34_11205</name>
</gene>
<evidence type="ECO:0000259" key="1">
    <source>
        <dbReference type="Pfam" id="PF13474"/>
    </source>
</evidence>